<keyword evidence="1" id="KW-1185">Reference proteome</keyword>
<protein>
    <submittedName>
        <fullName evidence="2 3">F-box domain-containing protein</fullName>
    </submittedName>
</protein>
<dbReference type="WBParaSite" id="SSTP_0001212900.1">
    <property type="protein sequence ID" value="SSTP_0001212900.1"/>
    <property type="gene ID" value="SSTP_0001212900"/>
</dbReference>
<dbReference type="STRING" id="6248.A0A0K0ERP9"/>
<dbReference type="Gene3D" id="3.80.10.10">
    <property type="entry name" value="Ribonuclease Inhibitor"/>
    <property type="match status" value="1"/>
</dbReference>
<organism evidence="2">
    <name type="scientific">Strongyloides stercoralis</name>
    <name type="common">Threadworm</name>
    <dbReference type="NCBI Taxonomy" id="6248"/>
    <lineage>
        <taxon>Eukaryota</taxon>
        <taxon>Metazoa</taxon>
        <taxon>Ecdysozoa</taxon>
        <taxon>Nematoda</taxon>
        <taxon>Chromadorea</taxon>
        <taxon>Rhabditida</taxon>
        <taxon>Tylenchina</taxon>
        <taxon>Panagrolaimomorpha</taxon>
        <taxon>Strongyloidoidea</taxon>
        <taxon>Strongyloididae</taxon>
        <taxon>Strongyloides</taxon>
    </lineage>
</organism>
<evidence type="ECO:0000313" key="3">
    <source>
        <dbReference type="WBParaSite" id="TCONS_00005041.p1"/>
    </source>
</evidence>
<reference evidence="2" key="1">
    <citation type="submission" date="2015-08" db="UniProtKB">
        <authorList>
            <consortium name="WormBaseParasite"/>
        </authorList>
    </citation>
    <scope>IDENTIFICATION</scope>
</reference>
<evidence type="ECO:0000313" key="1">
    <source>
        <dbReference type="Proteomes" id="UP000035681"/>
    </source>
</evidence>
<dbReference type="InterPro" id="IPR032675">
    <property type="entry name" value="LRR_dom_sf"/>
</dbReference>
<evidence type="ECO:0000313" key="2">
    <source>
        <dbReference type="WBParaSite" id="SSTP_0001212900.1"/>
    </source>
</evidence>
<name>A0A0K0ERP9_STRER</name>
<accession>A0A0K0ERP9</accession>
<proteinExistence type="predicted"/>
<dbReference type="AlphaFoldDB" id="A0A0K0ERP9"/>
<sequence>MDLEIVCSQYPIAKIITNYLTSMKDFNSLIGTSPQMKNFLVNCPVRKTFNTVDKTLIFERDNLKTNIEVDRNNIFISYNELNYTLDKLEEIFNEYDEEKFEHIKCITIQLYGSYFNYNENNRFLFGKHCAQFIDKLFERASNATTLEIINVHEIQSYIIKHLKSHKIQVLKKINVNELVQFGIKYSDSCCEIFENLKNLKKMELFVRNLDFYDIKLYKDMLIKIFQQLSTKSDNIINLYGEIRPKNFQNLKRLLKQAEDYNINISLNESFLCSKDFFDVVYKENLTYPVNNITSLTISIWDESIYQKSFRTLPFFTKLIKLKLHFRDQLFENIINKNLINFFSNNIDYAVFQKIEQIEEFHLIIQNCSIIYDINEYFNKSFELKDQLTNNICLLLGHKLKNLYLKGVPNLGNEISYHLSNKCPNLENIHLTVLNTISPKFIENMKKLKFISLQGLHKLNIPSNVNMFIIYPYNDNLNKEIFYLSNDKVHNFLNKSYGKNFKHFFRSHCKDFIKYIVLFDNILHWTTYLEHLDNY</sequence>
<dbReference type="WBParaSite" id="TCONS_00005041.p1">
    <property type="protein sequence ID" value="TCONS_00005041.p1"/>
    <property type="gene ID" value="XLOC_003371"/>
</dbReference>
<dbReference type="Proteomes" id="UP000035681">
    <property type="component" value="Unplaced"/>
</dbReference>